<reference evidence="2 3" key="1">
    <citation type="submission" date="2024-04" db="EMBL/GenBank/DDBJ databases">
        <title>Tritrichomonas musculus Genome.</title>
        <authorList>
            <person name="Alves-Ferreira E."/>
            <person name="Grigg M."/>
            <person name="Lorenzi H."/>
            <person name="Galac M."/>
        </authorList>
    </citation>
    <scope>NUCLEOTIDE SEQUENCE [LARGE SCALE GENOMIC DNA]</scope>
    <source>
        <strain evidence="2 3">EAF2021</strain>
    </source>
</reference>
<keyword evidence="3" id="KW-1185">Reference proteome</keyword>
<comment type="caution">
    <text evidence="2">The sequence shown here is derived from an EMBL/GenBank/DDBJ whole genome shotgun (WGS) entry which is preliminary data.</text>
</comment>
<dbReference type="Proteomes" id="UP001470230">
    <property type="component" value="Unassembled WGS sequence"/>
</dbReference>
<protein>
    <submittedName>
        <fullName evidence="2">Uncharacterized protein</fullName>
    </submittedName>
</protein>
<accession>A0ABR2L6L3</accession>
<evidence type="ECO:0000313" key="3">
    <source>
        <dbReference type="Proteomes" id="UP001470230"/>
    </source>
</evidence>
<organism evidence="2 3">
    <name type="scientific">Tritrichomonas musculus</name>
    <dbReference type="NCBI Taxonomy" id="1915356"/>
    <lineage>
        <taxon>Eukaryota</taxon>
        <taxon>Metamonada</taxon>
        <taxon>Parabasalia</taxon>
        <taxon>Tritrichomonadida</taxon>
        <taxon>Tritrichomonadidae</taxon>
        <taxon>Tritrichomonas</taxon>
    </lineage>
</organism>
<sequence length="208" mass="23654">MRKIKSLVNQTRQFPEYLNAIDTLNIIIESEKNYIESCNNAYGNEFIKFYSKQPKSLQIPLTEIRAGGTRQIEIFKESNANLVNFKTDFGDLNMINNEIQRKIIATKDSQTTAQKPPEAKTPSDLNSTSPNTSRSHSDKEVTNLKKRFISSLSGSLKKLSESQIKIANDLEEVSKQFSSQVSEIKNYKDPGLARLAQRLEQLDYEIAE</sequence>
<feature type="compositionally biased region" description="Polar residues" evidence="1">
    <location>
        <begin position="123"/>
        <end position="134"/>
    </location>
</feature>
<dbReference type="EMBL" id="JAPFFF010000001">
    <property type="protein sequence ID" value="KAK8898651.1"/>
    <property type="molecule type" value="Genomic_DNA"/>
</dbReference>
<gene>
    <name evidence="2" type="ORF">M9Y10_000943</name>
</gene>
<name>A0ABR2L6L3_9EUKA</name>
<evidence type="ECO:0000313" key="2">
    <source>
        <dbReference type="EMBL" id="KAK8898651.1"/>
    </source>
</evidence>
<evidence type="ECO:0000256" key="1">
    <source>
        <dbReference type="SAM" id="MobiDB-lite"/>
    </source>
</evidence>
<feature type="region of interest" description="Disordered" evidence="1">
    <location>
        <begin position="106"/>
        <end position="140"/>
    </location>
</feature>
<proteinExistence type="predicted"/>